<dbReference type="RefSeq" id="WP_005985663.1">
    <property type="nucleotide sequence ID" value="NZ_JH470338.1"/>
</dbReference>
<keyword evidence="5 8" id="KW-1133">Transmembrane helix</keyword>
<evidence type="ECO:0000256" key="4">
    <source>
        <dbReference type="ARBA" id="ARBA00022840"/>
    </source>
</evidence>
<comment type="subcellular location">
    <subcellularLocation>
        <location evidence="1">Cell membrane</location>
        <topology evidence="1">Multi-pass membrane protein</topology>
    </subcellularLocation>
</comment>
<comment type="caution">
    <text evidence="11">The sequence shown here is derived from an EMBL/GenBank/DDBJ whole genome shotgun (WGS) entry which is preliminary data.</text>
</comment>
<sequence length="650" mass="68183">MRGQTIPTRSPLGQRAYRQICVFSVVAGASGALSLIGFGKGVGAPFNSTVLAHQVSPFAAAWPWLATAVIFASICALSYAAADYIGRQNALDEESRLRVRTLDHIFAIGHLPRTGAGADSAKTTSTGALVSTLVDGSERVSKYEFTFLPQAISALITPLVVLVLAAIFIDPLSALELAGGVAVAIGASLAVSRLTRGSAAGSRRQRSALAAQYLDAVQGLSTLVLARAGERYAQRLAQRGEANRRALMRLLAGNQLVILATDLFTSVFILMASIAIAAAGLDSGRLDAGDALALALVALVLLDPLNHVGAFFYVGMSGRASQKAICNILATPTPASSAPAPVPAKASSYQQEEVDTAAIFLRDVSVGWGDKDVLKNVNLRVELGEHIGIVGRSGAGKSTLMALLAGHLLPREGYGRLGPIRLRPANMSRVQRSSALVSQRSWLFGDTVAQNLRLAKPEATTEELWHALEVAQLDTEIRALPKGLETMLGDSGMGLSGGQAQRLAIARAVLANRPILLLDEPTSQVDLASEAAIIKALENLGANRTVVTISHRPAALIHTDRTFKVSKGRLHELTPRKPKAKPTGPAQPTKAQADQLLAAKVSGDAMTTPLTSALASLAQMQKTTKTKKNSAKKPTAMDASSAHSASGEED</sequence>
<feature type="region of interest" description="Disordered" evidence="7">
    <location>
        <begin position="619"/>
        <end position="650"/>
    </location>
</feature>
<organism evidence="11 12">
    <name type="scientific">Actinomyces graevenitzii C83</name>
    <dbReference type="NCBI Taxonomy" id="435830"/>
    <lineage>
        <taxon>Bacteria</taxon>
        <taxon>Bacillati</taxon>
        <taxon>Actinomycetota</taxon>
        <taxon>Actinomycetes</taxon>
        <taxon>Actinomycetales</taxon>
        <taxon>Actinomycetaceae</taxon>
        <taxon>Actinomyces</taxon>
    </lineage>
</organism>
<dbReference type="InterPro" id="IPR036640">
    <property type="entry name" value="ABC1_TM_sf"/>
</dbReference>
<evidence type="ECO:0000313" key="11">
    <source>
        <dbReference type="EMBL" id="EHM88523.1"/>
    </source>
</evidence>
<keyword evidence="4" id="KW-0067">ATP-binding</keyword>
<dbReference type="GO" id="GO:0140359">
    <property type="term" value="F:ABC-type transporter activity"/>
    <property type="evidence" value="ECO:0007669"/>
    <property type="project" value="InterPro"/>
</dbReference>
<dbReference type="PROSITE" id="PS50929">
    <property type="entry name" value="ABC_TM1F"/>
    <property type="match status" value="1"/>
</dbReference>
<dbReference type="PROSITE" id="PS00211">
    <property type="entry name" value="ABC_TRANSPORTER_1"/>
    <property type="match status" value="1"/>
</dbReference>
<dbReference type="GO" id="GO:0005524">
    <property type="term" value="F:ATP binding"/>
    <property type="evidence" value="ECO:0007669"/>
    <property type="project" value="UniProtKB-KW"/>
</dbReference>
<dbReference type="GO" id="GO:0005886">
    <property type="term" value="C:plasma membrane"/>
    <property type="evidence" value="ECO:0007669"/>
    <property type="project" value="UniProtKB-SubCell"/>
</dbReference>
<dbReference type="Proteomes" id="UP000003822">
    <property type="component" value="Unassembled WGS sequence"/>
</dbReference>
<reference evidence="11 12" key="1">
    <citation type="submission" date="2011-10" db="EMBL/GenBank/DDBJ databases">
        <title>The Genome Sequence of Actinomyces graevenitzii C83.</title>
        <authorList>
            <consortium name="The Broad Institute Genome Sequencing Platform"/>
            <consortium name="The Broad Institute Genome Sequencing Center for Infectious Disease"/>
            <person name="Earl A."/>
            <person name="Ward D."/>
            <person name="Feldgarden M."/>
            <person name="Gevers D."/>
            <person name="Sibley C.D."/>
            <person name="Field T.R."/>
            <person name="Grinwis M."/>
            <person name="Eshaghurshan C.S."/>
            <person name="Surette M.G."/>
            <person name="Young S.K."/>
            <person name="Zeng Q."/>
            <person name="Gargeya S."/>
            <person name="Fitzgerald M."/>
            <person name="Haas B."/>
            <person name="Abouelleil A."/>
            <person name="Alvarado L."/>
            <person name="Arachchi H.M."/>
            <person name="Berlin A."/>
            <person name="Brown A."/>
            <person name="Chapman S.B."/>
            <person name="Chen Z."/>
            <person name="Dunbar C."/>
            <person name="Freedman E."/>
            <person name="Gearin G."/>
            <person name="Goldberg J."/>
            <person name="Griggs A."/>
            <person name="Gujja S."/>
            <person name="Heiman D."/>
            <person name="Howarth C."/>
            <person name="Larson L."/>
            <person name="Lui A."/>
            <person name="MacDonald P.J.P."/>
            <person name="Montmayeur A."/>
            <person name="Murphy C."/>
            <person name="Neiman D."/>
            <person name="Pearson M."/>
            <person name="Priest M."/>
            <person name="Roberts A."/>
            <person name="Saif S."/>
            <person name="Shea T."/>
            <person name="Shenoy N."/>
            <person name="Sisk P."/>
            <person name="Stolte C."/>
            <person name="Sykes S."/>
            <person name="Wortman J."/>
            <person name="Nusbaum C."/>
            <person name="Birren B."/>
        </authorList>
    </citation>
    <scope>NUCLEOTIDE SEQUENCE [LARGE SCALE GENOMIC DNA]</scope>
    <source>
        <strain evidence="11 12">C83</strain>
    </source>
</reference>
<feature type="transmembrane region" description="Helical" evidence="8">
    <location>
        <begin position="291"/>
        <end position="314"/>
    </location>
</feature>
<keyword evidence="6 8" id="KW-0472">Membrane</keyword>
<dbReference type="InterPro" id="IPR011527">
    <property type="entry name" value="ABC1_TM_dom"/>
</dbReference>
<dbReference type="InterPro" id="IPR027417">
    <property type="entry name" value="P-loop_NTPase"/>
</dbReference>
<keyword evidence="3" id="KW-0547">Nucleotide-binding</keyword>
<feature type="region of interest" description="Disordered" evidence="7">
    <location>
        <begin position="567"/>
        <end position="593"/>
    </location>
</feature>
<dbReference type="OrthoDB" id="9806127at2"/>
<dbReference type="STRING" id="435830.HMPREF0045_00736"/>
<dbReference type="SUPFAM" id="SSF90123">
    <property type="entry name" value="ABC transporter transmembrane region"/>
    <property type="match status" value="1"/>
</dbReference>
<evidence type="ECO:0000259" key="9">
    <source>
        <dbReference type="PROSITE" id="PS50893"/>
    </source>
</evidence>
<dbReference type="Gene3D" id="3.40.50.300">
    <property type="entry name" value="P-loop containing nucleotide triphosphate hydrolases"/>
    <property type="match status" value="1"/>
</dbReference>
<evidence type="ECO:0008006" key="13">
    <source>
        <dbReference type="Google" id="ProtNLM"/>
    </source>
</evidence>
<feature type="transmembrane region" description="Helical" evidence="8">
    <location>
        <begin position="256"/>
        <end position="279"/>
    </location>
</feature>
<evidence type="ECO:0000256" key="1">
    <source>
        <dbReference type="ARBA" id="ARBA00004651"/>
    </source>
</evidence>
<feature type="transmembrane region" description="Helical" evidence="8">
    <location>
        <begin position="20"/>
        <end position="39"/>
    </location>
</feature>
<dbReference type="PANTHER" id="PTHR24221:SF654">
    <property type="entry name" value="ATP-BINDING CASSETTE SUB-FAMILY B MEMBER 6"/>
    <property type="match status" value="1"/>
</dbReference>
<dbReference type="SMART" id="SM00382">
    <property type="entry name" value="AAA"/>
    <property type="match status" value="1"/>
</dbReference>
<dbReference type="EMBL" id="ACRN01000004">
    <property type="protein sequence ID" value="EHM88523.1"/>
    <property type="molecule type" value="Genomic_DNA"/>
</dbReference>
<evidence type="ECO:0000256" key="3">
    <source>
        <dbReference type="ARBA" id="ARBA00022741"/>
    </source>
</evidence>
<feature type="domain" description="ABC transmembrane type-1" evidence="10">
    <location>
        <begin position="20"/>
        <end position="317"/>
    </location>
</feature>
<evidence type="ECO:0000256" key="8">
    <source>
        <dbReference type="SAM" id="Phobius"/>
    </source>
</evidence>
<dbReference type="InterPro" id="IPR003439">
    <property type="entry name" value="ABC_transporter-like_ATP-bd"/>
</dbReference>
<feature type="transmembrane region" description="Helical" evidence="8">
    <location>
        <begin position="59"/>
        <end position="82"/>
    </location>
</feature>
<dbReference type="PATRIC" id="fig|435830.3.peg.708"/>
<dbReference type="eggNOG" id="COG1132">
    <property type="taxonomic scope" value="Bacteria"/>
</dbReference>
<dbReference type="PROSITE" id="PS50893">
    <property type="entry name" value="ABC_TRANSPORTER_2"/>
    <property type="match status" value="1"/>
</dbReference>
<dbReference type="GO" id="GO:0016887">
    <property type="term" value="F:ATP hydrolysis activity"/>
    <property type="evidence" value="ECO:0007669"/>
    <property type="project" value="InterPro"/>
</dbReference>
<dbReference type="Pfam" id="PF00664">
    <property type="entry name" value="ABC_membrane"/>
    <property type="match status" value="1"/>
</dbReference>
<evidence type="ECO:0000256" key="6">
    <source>
        <dbReference type="ARBA" id="ARBA00023136"/>
    </source>
</evidence>
<keyword evidence="12" id="KW-1185">Reference proteome</keyword>
<keyword evidence="2 8" id="KW-0812">Transmembrane</keyword>
<evidence type="ECO:0000256" key="7">
    <source>
        <dbReference type="SAM" id="MobiDB-lite"/>
    </source>
</evidence>
<evidence type="ECO:0000256" key="2">
    <source>
        <dbReference type="ARBA" id="ARBA00022692"/>
    </source>
</evidence>
<name>G9PER2_9ACTO</name>
<feature type="domain" description="ABC transporter" evidence="9">
    <location>
        <begin position="359"/>
        <end position="592"/>
    </location>
</feature>
<accession>G9PER2</accession>
<dbReference type="InterPro" id="IPR039421">
    <property type="entry name" value="Type_1_exporter"/>
</dbReference>
<dbReference type="SUPFAM" id="SSF52540">
    <property type="entry name" value="P-loop containing nucleoside triphosphate hydrolases"/>
    <property type="match status" value="1"/>
</dbReference>
<dbReference type="HOGENOM" id="CLU_000604_84_9_11"/>
<feature type="transmembrane region" description="Helical" evidence="8">
    <location>
        <begin position="175"/>
        <end position="195"/>
    </location>
</feature>
<dbReference type="Gene3D" id="1.20.1560.10">
    <property type="entry name" value="ABC transporter type 1, transmembrane domain"/>
    <property type="match status" value="1"/>
</dbReference>
<dbReference type="AlphaFoldDB" id="G9PER2"/>
<dbReference type="Pfam" id="PF00005">
    <property type="entry name" value="ABC_tran"/>
    <property type="match status" value="1"/>
</dbReference>
<evidence type="ECO:0000256" key="5">
    <source>
        <dbReference type="ARBA" id="ARBA00022989"/>
    </source>
</evidence>
<protein>
    <recommendedName>
        <fullName evidence="13">ABC transporter ATP-binding protein</fullName>
    </recommendedName>
</protein>
<evidence type="ECO:0000259" key="10">
    <source>
        <dbReference type="PROSITE" id="PS50929"/>
    </source>
</evidence>
<gene>
    <name evidence="11" type="ORF">HMPREF0045_00736</name>
</gene>
<dbReference type="InterPro" id="IPR003593">
    <property type="entry name" value="AAA+_ATPase"/>
</dbReference>
<feature type="transmembrane region" description="Helical" evidence="8">
    <location>
        <begin position="147"/>
        <end position="169"/>
    </location>
</feature>
<dbReference type="InterPro" id="IPR017871">
    <property type="entry name" value="ABC_transporter-like_CS"/>
</dbReference>
<proteinExistence type="predicted"/>
<evidence type="ECO:0000313" key="12">
    <source>
        <dbReference type="Proteomes" id="UP000003822"/>
    </source>
</evidence>
<dbReference type="PANTHER" id="PTHR24221">
    <property type="entry name" value="ATP-BINDING CASSETTE SUB-FAMILY B"/>
    <property type="match status" value="1"/>
</dbReference>